<dbReference type="Pfam" id="PF01261">
    <property type="entry name" value="AP_endonuc_2"/>
    <property type="match status" value="1"/>
</dbReference>
<name>A0A7S8EAV6_9CHLR</name>
<reference evidence="2 3" key="1">
    <citation type="submission" date="2020-02" db="EMBL/GenBank/DDBJ databases">
        <authorList>
            <person name="Zheng R.K."/>
            <person name="Sun C.M."/>
        </authorList>
    </citation>
    <scope>NUCLEOTIDE SEQUENCE [LARGE SCALE GENOMIC DNA]</scope>
    <source>
        <strain evidence="3">rifampicinis</strain>
    </source>
</reference>
<feature type="domain" description="Xylose isomerase-like TIM barrel" evidence="1">
    <location>
        <begin position="28"/>
        <end position="256"/>
    </location>
</feature>
<dbReference type="EMBL" id="CP062983">
    <property type="protein sequence ID" value="QPC83570.1"/>
    <property type="molecule type" value="Genomic_DNA"/>
</dbReference>
<evidence type="ECO:0000313" key="3">
    <source>
        <dbReference type="Proteomes" id="UP000594468"/>
    </source>
</evidence>
<dbReference type="InterPro" id="IPR050312">
    <property type="entry name" value="IolE/XylAMocC-like"/>
</dbReference>
<dbReference type="Proteomes" id="UP000594468">
    <property type="component" value="Chromosome"/>
</dbReference>
<dbReference type="RefSeq" id="WP_195171636.1">
    <property type="nucleotide sequence ID" value="NZ_CP062983.1"/>
</dbReference>
<organism evidence="2 3">
    <name type="scientific">Phototrophicus methaneseepsis</name>
    <dbReference type="NCBI Taxonomy" id="2710758"/>
    <lineage>
        <taxon>Bacteria</taxon>
        <taxon>Bacillati</taxon>
        <taxon>Chloroflexota</taxon>
        <taxon>Candidatus Thermofontia</taxon>
        <taxon>Phototrophicales</taxon>
        <taxon>Phototrophicaceae</taxon>
        <taxon>Phototrophicus</taxon>
    </lineage>
</organism>
<dbReference type="PANTHER" id="PTHR12110">
    <property type="entry name" value="HYDROXYPYRUVATE ISOMERASE"/>
    <property type="match status" value="1"/>
</dbReference>
<keyword evidence="2" id="KW-0413">Isomerase</keyword>
<dbReference type="AlphaFoldDB" id="A0A7S8EAV6"/>
<dbReference type="KEGG" id="pmet:G4Y79_04070"/>
<protein>
    <submittedName>
        <fullName evidence="2">Sugar phosphate isomerase/epimerase</fullName>
    </submittedName>
</protein>
<evidence type="ECO:0000313" key="2">
    <source>
        <dbReference type="EMBL" id="QPC83570.1"/>
    </source>
</evidence>
<sequence length="268" mass="30632">MVDKVLLSASLANVKDTVDLAVQKGLGVEVMAFAYPHILDGDWQATVTEYKALLADVPGELTLHGPFMDMVSGSPDPRINAVCMTRYSAAIRIAAELGAKQIVFHANFIGSLHNDFYREGWHERNVQFWPSVADYAHEYGVTLLLENMWEFDPTIIGNLLRDVNHPHLRACFDVGHAHLFSKPEYHWSYWLDVMHPWIDEIHMNNNNGILDEHHGFDWDQGVLNYHDVLAEIRRLCPDADMVLEMDSVDDMRDSLHYFQLGEAAWRSS</sequence>
<dbReference type="InterPro" id="IPR013022">
    <property type="entry name" value="Xyl_isomerase-like_TIM-brl"/>
</dbReference>
<dbReference type="SUPFAM" id="SSF51658">
    <property type="entry name" value="Xylose isomerase-like"/>
    <property type="match status" value="1"/>
</dbReference>
<dbReference type="GO" id="GO:0016853">
    <property type="term" value="F:isomerase activity"/>
    <property type="evidence" value="ECO:0007669"/>
    <property type="project" value="UniProtKB-KW"/>
</dbReference>
<keyword evidence="3" id="KW-1185">Reference proteome</keyword>
<proteinExistence type="predicted"/>
<dbReference type="InterPro" id="IPR036237">
    <property type="entry name" value="Xyl_isomerase-like_sf"/>
</dbReference>
<accession>A0A7S8EAV6</accession>
<dbReference type="Gene3D" id="3.20.20.150">
    <property type="entry name" value="Divalent-metal-dependent TIM barrel enzymes"/>
    <property type="match status" value="1"/>
</dbReference>
<gene>
    <name evidence="2" type="ORF">G4Y79_04070</name>
</gene>
<evidence type="ECO:0000259" key="1">
    <source>
        <dbReference type="Pfam" id="PF01261"/>
    </source>
</evidence>